<dbReference type="SUPFAM" id="SSF46689">
    <property type="entry name" value="Homeodomain-like"/>
    <property type="match status" value="1"/>
</dbReference>
<dbReference type="InterPro" id="IPR050863">
    <property type="entry name" value="CenT-Element_Derived"/>
</dbReference>
<dbReference type="Gene3D" id="1.10.10.60">
    <property type="entry name" value="Homeodomain-like"/>
    <property type="match status" value="1"/>
</dbReference>
<evidence type="ECO:0000313" key="5">
    <source>
        <dbReference type="WBParaSite" id="ACRNAN_Path_952.g3664.t1"/>
    </source>
</evidence>
<dbReference type="Pfam" id="PF03221">
    <property type="entry name" value="HTH_Tnp_Tc5"/>
    <property type="match status" value="1"/>
</dbReference>
<organism evidence="4 5">
    <name type="scientific">Acrobeloides nanus</name>
    <dbReference type="NCBI Taxonomy" id="290746"/>
    <lineage>
        <taxon>Eukaryota</taxon>
        <taxon>Metazoa</taxon>
        <taxon>Ecdysozoa</taxon>
        <taxon>Nematoda</taxon>
        <taxon>Chromadorea</taxon>
        <taxon>Rhabditida</taxon>
        <taxon>Tylenchina</taxon>
        <taxon>Cephalobomorpha</taxon>
        <taxon>Cephaloboidea</taxon>
        <taxon>Cephalobidae</taxon>
        <taxon>Acrobeloides</taxon>
    </lineage>
</organism>
<dbReference type="WBParaSite" id="ACRNAN_Path_952.g3664.t1">
    <property type="protein sequence ID" value="ACRNAN_Path_952.g3664.t1"/>
    <property type="gene ID" value="ACRNAN_Path_952.g3664"/>
</dbReference>
<dbReference type="Proteomes" id="UP000887540">
    <property type="component" value="Unplaced"/>
</dbReference>
<evidence type="ECO:0000313" key="4">
    <source>
        <dbReference type="Proteomes" id="UP000887540"/>
    </source>
</evidence>
<dbReference type="PROSITE" id="PS51253">
    <property type="entry name" value="HTH_CENPB"/>
    <property type="match status" value="1"/>
</dbReference>
<evidence type="ECO:0000256" key="1">
    <source>
        <dbReference type="ARBA" id="ARBA00004123"/>
    </source>
</evidence>
<sequence>MLQQAVASVKENATDVFSALKDRIQSISIKDKFGKFTPKEVRRHKIKSQHKKKNIQPLFVDNTIFDFLITHWRAYSNKKRVTGDMIKVKATKMANEAGLANFKASDGWLQKVRHRNSILYRKIHGEAAGINTADIEVWNLVLKEQIKDYSADDIYNLDEMGLLWKALPDKTMVFKGSF</sequence>
<dbReference type="PANTHER" id="PTHR19303:SF73">
    <property type="entry name" value="PROTEIN PDC2"/>
    <property type="match status" value="1"/>
</dbReference>
<proteinExistence type="predicted"/>
<evidence type="ECO:0000256" key="2">
    <source>
        <dbReference type="ARBA" id="ARBA00023125"/>
    </source>
</evidence>
<dbReference type="PANTHER" id="PTHR19303">
    <property type="entry name" value="TRANSPOSON"/>
    <property type="match status" value="1"/>
</dbReference>
<keyword evidence="2" id="KW-0238">DNA-binding</keyword>
<dbReference type="SMART" id="SM00674">
    <property type="entry name" value="CENPB"/>
    <property type="match status" value="1"/>
</dbReference>
<name>A0A914CE99_9BILA</name>
<reference evidence="5" key="1">
    <citation type="submission" date="2022-11" db="UniProtKB">
        <authorList>
            <consortium name="WormBaseParasite"/>
        </authorList>
    </citation>
    <scope>IDENTIFICATION</scope>
</reference>
<evidence type="ECO:0000259" key="3">
    <source>
        <dbReference type="PROSITE" id="PS51253"/>
    </source>
</evidence>
<keyword evidence="4" id="KW-1185">Reference proteome</keyword>
<protein>
    <submittedName>
        <fullName evidence="5">HTH CENPB-type domain-containing protein</fullName>
    </submittedName>
</protein>
<accession>A0A914CE99</accession>
<feature type="domain" description="HTH CENPB-type" evidence="3">
    <location>
        <begin position="48"/>
        <end position="122"/>
    </location>
</feature>
<dbReference type="InterPro" id="IPR009057">
    <property type="entry name" value="Homeodomain-like_sf"/>
</dbReference>
<dbReference type="AlphaFoldDB" id="A0A914CE99"/>
<dbReference type="GO" id="GO:0005634">
    <property type="term" value="C:nucleus"/>
    <property type="evidence" value="ECO:0007669"/>
    <property type="project" value="UniProtKB-SubCell"/>
</dbReference>
<comment type="subcellular location">
    <subcellularLocation>
        <location evidence="1">Nucleus</location>
    </subcellularLocation>
</comment>
<dbReference type="InterPro" id="IPR006600">
    <property type="entry name" value="HTH_CenpB_DNA-bd_dom"/>
</dbReference>
<dbReference type="GO" id="GO:0003677">
    <property type="term" value="F:DNA binding"/>
    <property type="evidence" value="ECO:0007669"/>
    <property type="project" value="UniProtKB-KW"/>
</dbReference>